<feature type="compositionally biased region" description="Acidic residues" evidence="2">
    <location>
        <begin position="97"/>
        <end position="115"/>
    </location>
</feature>
<evidence type="ECO:0000313" key="5">
    <source>
        <dbReference type="EMBL" id="GEV74788.1"/>
    </source>
</evidence>
<proteinExistence type="predicted"/>
<dbReference type="InterPro" id="IPR000477">
    <property type="entry name" value="RT_dom"/>
</dbReference>
<keyword evidence="5" id="KW-0548">Nucleotidyltransferase</keyword>
<keyword evidence="5" id="KW-0695">RNA-directed DNA polymerase</keyword>
<feature type="domain" description="CCHC-type" evidence="3">
    <location>
        <begin position="508"/>
        <end position="524"/>
    </location>
</feature>
<feature type="domain" description="Reverse transcriptase" evidence="4">
    <location>
        <begin position="665"/>
        <end position="844"/>
    </location>
</feature>
<name>A0A699GPN5_TANCI</name>
<protein>
    <submittedName>
        <fullName evidence="5">Putative reverse transcriptase domain-containing protein</fullName>
    </submittedName>
</protein>
<dbReference type="Pfam" id="PF00098">
    <property type="entry name" value="zf-CCHC"/>
    <property type="match status" value="2"/>
</dbReference>
<feature type="region of interest" description="Disordered" evidence="2">
    <location>
        <begin position="1221"/>
        <end position="1269"/>
    </location>
</feature>
<evidence type="ECO:0000259" key="4">
    <source>
        <dbReference type="PROSITE" id="PS50878"/>
    </source>
</evidence>
<dbReference type="Gene3D" id="4.10.60.10">
    <property type="entry name" value="Zinc finger, CCHC-type"/>
    <property type="match status" value="1"/>
</dbReference>
<comment type="caution">
    <text evidence="5">The sequence shown here is derived from an EMBL/GenBank/DDBJ whole genome shotgun (WGS) entry which is preliminary data.</text>
</comment>
<keyword evidence="5" id="KW-0808">Transferase</keyword>
<reference evidence="5" key="1">
    <citation type="journal article" date="2019" name="Sci. Rep.">
        <title>Draft genome of Tanacetum cinerariifolium, the natural source of mosquito coil.</title>
        <authorList>
            <person name="Yamashiro T."/>
            <person name="Shiraishi A."/>
            <person name="Satake H."/>
            <person name="Nakayama K."/>
        </authorList>
    </citation>
    <scope>NUCLEOTIDE SEQUENCE</scope>
</reference>
<sequence>MKERTCLRNHLRSPKLLSTSILNRVEYFGEPTRSYQMEDEDEHEPIFIQPHDPDLVLEPIYLEYIPLENEHILLAEEQPLPSIVSPTAESPGYVAESDPEEDPKEYEDDETEDGLVEYLMDGGDDEDDDDGDSSRDDDEDEDEEDEEEEDEEEHLASANSAVVIPTDELLAPPKGTEPVIPPPSTDTAISFPLEAEVERLLVMPTPSPSLLALLLPPSAEERLARCMALAALPLPQLPLPLHMPPPIDHRDDIPEIEMPPRKRLCLSTLGSRYEVGESSTARPTGGQGINYGFVSTLDAEDAQDSRTHISQRVAVDSQPVDLLMEDRIAHHETILIVEDEAYGMVGLTRWIEKMESVFQISGCAIENQVKFATCTLLDAALTWWNSQIRSLGPDAYSTTWEVLKKKMMDKLPNNIYGSVKPKTLDETIELANNLMDQKLRTYVERQSNNKRKVDESFKNNHGHPQQAPKRKNVARAYNMGTGERKPYSGNLPKCTKCHFHHNGPCTQKCHKCNKVGHFTRDCKSSGNANVANAQRNNGSNPKGNGCFECGATGHFKRDCPKLKNKDGEKGNALEWVYAIGNVKKGEMHQGTRIQMSSREGKQLKDVPVIRDYPEVFPEDLSGLPPARLVEFQIDFIPRATLIAQAPYRLAPSEMKELSEQLQELSKKGFIRPSSSPWGAPVLFVKKKDGSFRMCIDYRKLNKLTVKNRYPLPRIDDLFDQLQGSSVYSKIDVRSSYHQLRVREQDVPKTTFRTRYGHYEFQVMPFGLTNAPAVFMDLMNWVCKPYLDKFVIVFIEDILIHSKSEKELKEHLKAILELLKKEKLYAKFLKCKFWIFKVQFLGYVIGNRGIHVDPAKIESIKDWASPKTPIEIHQFLGLAGYYRRFIEGFSKVAKSMMKLTQKGIKFNWDEKEENAFYYHSSIKAAPYEALYGQKCRSLVCWPEVGEAQLTGPELIQETTEKIVLIKQRIQAAQYRQKSYADLKQEPVEFKVGDRVMLKVSPWKGVVRFGIHVDDRLQFMEEPVEIMEREIKRLKRSRIPLVKVDPYGFVGYSNQIRANAKAIFVHRFIANCFNAGHLKMEVKRKVDLASCKTAKELWESLKKRHVGEEKVQQARLQSLMTGFNTLQMKDDDTVDAFTAKLNGYATKAKELGKTLNESLLVRKLLDSTPDRFIQIVASIEQTSDLDDITLDEITGKLKAFEERIKLRKGGQVESQENLLFAQGEHSGKGRRFSKRGGRSNFSRGNWQNIRNKNNSKKGNSNHKGNSNKNKSEWDLSKVRCYKCQKLGHLK</sequence>
<feature type="compositionally biased region" description="Acidic residues" evidence="2">
    <location>
        <begin position="122"/>
        <end position="153"/>
    </location>
</feature>
<dbReference type="InterPro" id="IPR053134">
    <property type="entry name" value="RNA-dir_DNA_polymerase"/>
</dbReference>
<dbReference type="PROSITE" id="PS50158">
    <property type="entry name" value="ZF_CCHC"/>
    <property type="match status" value="2"/>
</dbReference>
<organism evidence="5">
    <name type="scientific">Tanacetum cinerariifolium</name>
    <name type="common">Dalmatian daisy</name>
    <name type="synonym">Chrysanthemum cinerariifolium</name>
    <dbReference type="NCBI Taxonomy" id="118510"/>
    <lineage>
        <taxon>Eukaryota</taxon>
        <taxon>Viridiplantae</taxon>
        <taxon>Streptophyta</taxon>
        <taxon>Embryophyta</taxon>
        <taxon>Tracheophyta</taxon>
        <taxon>Spermatophyta</taxon>
        <taxon>Magnoliopsida</taxon>
        <taxon>eudicotyledons</taxon>
        <taxon>Gunneridae</taxon>
        <taxon>Pentapetalae</taxon>
        <taxon>asterids</taxon>
        <taxon>campanulids</taxon>
        <taxon>Asterales</taxon>
        <taxon>Asteraceae</taxon>
        <taxon>Asteroideae</taxon>
        <taxon>Anthemideae</taxon>
        <taxon>Anthemidinae</taxon>
        <taxon>Tanacetum</taxon>
    </lineage>
</organism>
<dbReference type="GO" id="GO:0003964">
    <property type="term" value="F:RNA-directed DNA polymerase activity"/>
    <property type="evidence" value="ECO:0007669"/>
    <property type="project" value="UniProtKB-KW"/>
</dbReference>
<evidence type="ECO:0000256" key="1">
    <source>
        <dbReference type="PROSITE-ProRule" id="PRU00047"/>
    </source>
</evidence>
<dbReference type="EMBL" id="BKCJ010032998">
    <property type="protein sequence ID" value="GEV74788.1"/>
    <property type="molecule type" value="Genomic_DNA"/>
</dbReference>
<dbReference type="PANTHER" id="PTHR24559:SF427">
    <property type="entry name" value="RNA-DIRECTED DNA POLYMERASE"/>
    <property type="match status" value="1"/>
</dbReference>
<evidence type="ECO:0000259" key="3">
    <source>
        <dbReference type="PROSITE" id="PS50158"/>
    </source>
</evidence>
<dbReference type="Pfam" id="PF14223">
    <property type="entry name" value="Retrotran_gag_2"/>
    <property type="match status" value="1"/>
</dbReference>
<dbReference type="SUPFAM" id="SSF56672">
    <property type="entry name" value="DNA/RNA polymerases"/>
    <property type="match status" value="1"/>
</dbReference>
<dbReference type="InterPro" id="IPR043128">
    <property type="entry name" value="Rev_trsase/Diguanyl_cyclase"/>
</dbReference>
<feature type="region of interest" description="Disordered" evidence="2">
    <location>
        <begin position="448"/>
        <end position="472"/>
    </location>
</feature>
<feature type="compositionally biased region" description="Basic residues" evidence="2">
    <location>
        <begin position="1226"/>
        <end position="1235"/>
    </location>
</feature>
<feature type="domain" description="CCHC-type" evidence="3">
    <location>
        <begin position="546"/>
        <end position="561"/>
    </location>
</feature>
<keyword evidence="1" id="KW-0863">Zinc-finger</keyword>
<dbReference type="CDD" id="cd01647">
    <property type="entry name" value="RT_LTR"/>
    <property type="match status" value="1"/>
</dbReference>
<feature type="region of interest" description="Disordered" evidence="2">
    <location>
        <begin position="83"/>
        <end position="163"/>
    </location>
</feature>
<dbReference type="SUPFAM" id="SSF57756">
    <property type="entry name" value="Retrovirus zinc finger-like domains"/>
    <property type="match status" value="1"/>
</dbReference>
<dbReference type="InterPro" id="IPR001878">
    <property type="entry name" value="Znf_CCHC"/>
</dbReference>
<keyword evidence="1" id="KW-0862">Zinc</keyword>
<dbReference type="InterPro" id="IPR036875">
    <property type="entry name" value="Znf_CCHC_sf"/>
</dbReference>
<accession>A0A699GPN5</accession>
<dbReference type="InterPro" id="IPR043502">
    <property type="entry name" value="DNA/RNA_pol_sf"/>
</dbReference>
<keyword evidence="1" id="KW-0479">Metal-binding</keyword>
<dbReference type="Pfam" id="PF00078">
    <property type="entry name" value="RVT_1"/>
    <property type="match status" value="1"/>
</dbReference>
<dbReference type="GO" id="GO:0008270">
    <property type="term" value="F:zinc ion binding"/>
    <property type="evidence" value="ECO:0007669"/>
    <property type="project" value="UniProtKB-KW"/>
</dbReference>
<dbReference type="GO" id="GO:0003676">
    <property type="term" value="F:nucleic acid binding"/>
    <property type="evidence" value="ECO:0007669"/>
    <property type="project" value="InterPro"/>
</dbReference>
<evidence type="ECO:0000256" key="2">
    <source>
        <dbReference type="SAM" id="MobiDB-lite"/>
    </source>
</evidence>
<gene>
    <name evidence="5" type="ORF">Tci_146765</name>
</gene>
<dbReference type="Gene3D" id="3.10.10.10">
    <property type="entry name" value="HIV Type 1 Reverse Transcriptase, subunit A, domain 1"/>
    <property type="match status" value="1"/>
</dbReference>
<dbReference type="PROSITE" id="PS50878">
    <property type="entry name" value="RT_POL"/>
    <property type="match status" value="1"/>
</dbReference>
<dbReference type="PANTHER" id="PTHR24559">
    <property type="entry name" value="TRANSPOSON TY3-I GAG-POL POLYPROTEIN"/>
    <property type="match status" value="1"/>
</dbReference>
<dbReference type="Gene3D" id="3.30.70.270">
    <property type="match status" value="2"/>
</dbReference>
<feature type="compositionally biased region" description="Low complexity" evidence="2">
    <location>
        <begin position="1254"/>
        <end position="1266"/>
    </location>
</feature>
<dbReference type="SMART" id="SM00343">
    <property type="entry name" value="ZnF_C2HC"/>
    <property type="match status" value="3"/>
</dbReference>